<feature type="transmembrane region" description="Helical" evidence="1">
    <location>
        <begin position="49"/>
        <end position="67"/>
    </location>
</feature>
<keyword evidence="1" id="KW-1133">Transmembrane helix</keyword>
<organism evidence="2 3">
    <name type="scientific">Tenggerimyces flavus</name>
    <dbReference type="NCBI Taxonomy" id="1708749"/>
    <lineage>
        <taxon>Bacteria</taxon>
        <taxon>Bacillati</taxon>
        <taxon>Actinomycetota</taxon>
        <taxon>Actinomycetes</taxon>
        <taxon>Propionibacteriales</taxon>
        <taxon>Nocardioidaceae</taxon>
        <taxon>Tenggerimyces</taxon>
    </lineage>
</organism>
<comment type="caution">
    <text evidence="2">The sequence shown here is derived from an EMBL/GenBank/DDBJ whole genome shotgun (WGS) entry which is preliminary data.</text>
</comment>
<keyword evidence="1" id="KW-0812">Transmembrane</keyword>
<protein>
    <submittedName>
        <fullName evidence="2">Uncharacterized protein</fullName>
    </submittedName>
</protein>
<gene>
    <name evidence="2" type="ORF">ACFOUW_36225</name>
</gene>
<keyword evidence="1" id="KW-0472">Membrane</keyword>
<accession>A0ABV7YMR4</accession>
<evidence type="ECO:0000313" key="2">
    <source>
        <dbReference type="EMBL" id="MFC3766323.1"/>
    </source>
</evidence>
<dbReference type="RefSeq" id="WP_205117941.1">
    <property type="nucleotide sequence ID" value="NZ_JAFBCM010000001.1"/>
</dbReference>
<proteinExistence type="predicted"/>
<evidence type="ECO:0000313" key="3">
    <source>
        <dbReference type="Proteomes" id="UP001595699"/>
    </source>
</evidence>
<feature type="transmembrane region" description="Helical" evidence="1">
    <location>
        <begin position="74"/>
        <end position="90"/>
    </location>
</feature>
<dbReference type="Proteomes" id="UP001595699">
    <property type="component" value="Unassembled WGS sequence"/>
</dbReference>
<sequence>MRVVRGGVAFLGVIETALGLWTLLLPRSFYDIVPGVNVLPFNEHLMKDYGAMNLALALVTWVAFVRFDVLMARLALGAYLVFAVPHLIYHQTHLDGLTPGEALFNVIALWVAVLLPAMLLVLTRQVAKSSVSPPSV</sequence>
<evidence type="ECO:0000256" key="1">
    <source>
        <dbReference type="SAM" id="Phobius"/>
    </source>
</evidence>
<keyword evidence="3" id="KW-1185">Reference proteome</keyword>
<reference evidence="3" key="1">
    <citation type="journal article" date="2019" name="Int. J. Syst. Evol. Microbiol.">
        <title>The Global Catalogue of Microorganisms (GCM) 10K type strain sequencing project: providing services to taxonomists for standard genome sequencing and annotation.</title>
        <authorList>
            <consortium name="The Broad Institute Genomics Platform"/>
            <consortium name="The Broad Institute Genome Sequencing Center for Infectious Disease"/>
            <person name="Wu L."/>
            <person name="Ma J."/>
        </authorList>
    </citation>
    <scope>NUCLEOTIDE SEQUENCE [LARGE SCALE GENOMIC DNA]</scope>
    <source>
        <strain evidence="3">CGMCC 4.7241</strain>
    </source>
</reference>
<feature type="transmembrane region" description="Helical" evidence="1">
    <location>
        <begin position="102"/>
        <end position="122"/>
    </location>
</feature>
<feature type="transmembrane region" description="Helical" evidence="1">
    <location>
        <begin position="7"/>
        <end position="29"/>
    </location>
</feature>
<name>A0ABV7YMR4_9ACTN</name>
<dbReference type="EMBL" id="JBHRZH010000051">
    <property type="protein sequence ID" value="MFC3766323.1"/>
    <property type="molecule type" value="Genomic_DNA"/>
</dbReference>